<dbReference type="Proteomes" id="UP000027138">
    <property type="component" value="Unassembled WGS sequence"/>
</dbReference>
<sequence>MYGISADIKHRLCKINYQITIKGGDLIVHGFMHGRPITVYVSTLAEPQYTEVDVTSNLATEMLLLNSQVKELTGKRILIGSWVHAE</sequence>
<accession>A0A067KYC8</accession>
<dbReference type="EMBL" id="KK914420">
    <property type="protein sequence ID" value="KDP36854.1"/>
    <property type="molecule type" value="Genomic_DNA"/>
</dbReference>
<name>A0A067KYC8_JATCU</name>
<organism evidence="1 2">
    <name type="scientific">Jatropha curcas</name>
    <name type="common">Barbados nut</name>
    <dbReference type="NCBI Taxonomy" id="180498"/>
    <lineage>
        <taxon>Eukaryota</taxon>
        <taxon>Viridiplantae</taxon>
        <taxon>Streptophyta</taxon>
        <taxon>Embryophyta</taxon>
        <taxon>Tracheophyta</taxon>
        <taxon>Spermatophyta</taxon>
        <taxon>Magnoliopsida</taxon>
        <taxon>eudicotyledons</taxon>
        <taxon>Gunneridae</taxon>
        <taxon>Pentapetalae</taxon>
        <taxon>rosids</taxon>
        <taxon>fabids</taxon>
        <taxon>Malpighiales</taxon>
        <taxon>Euphorbiaceae</taxon>
        <taxon>Crotonoideae</taxon>
        <taxon>Jatropheae</taxon>
        <taxon>Jatropha</taxon>
    </lineage>
</organism>
<evidence type="ECO:0000313" key="1">
    <source>
        <dbReference type="EMBL" id="KDP36854.1"/>
    </source>
</evidence>
<proteinExistence type="predicted"/>
<protein>
    <submittedName>
        <fullName evidence="1">Uncharacterized protein</fullName>
    </submittedName>
</protein>
<gene>
    <name evidence="1" type="ORF">JCGZ_08145</name>
</gene>
<keyword evidence="2" id="KW-1185">Reference proteome</keyword>
<evidence type="ECO:0000313" key="2">
    <source>
        <dbReference type="Proteomes" id="UP000027138"/>
    </source>
</evidence>
<dbReference type="AlphaFoldDB" id="A0A067KYC8"/>
<reference evidence="1 2" key="1">
    <citation type="journal article" date="2014" name="PLoS ONE">
        <title>Global Analysis of Gene Expression Profiles in Physic Nut (Jatropha curcas L.) Seedlings Exposed to Salt Stress.</title>
        <authorList>
            <person name="Zhang L."/>
            <person name="Zhang C."/>
            <person name="Wu P."/>
            <person name="Chen Y."/>
            <person name="Li M."/>
            <person name="Jiang H."/>
            <person name="Wu G."/>
        </authorList>
    </citation>
    <scope>NUCLEOTIDE SEQUENCE [LARGE SCALE GENOMIC DNA]</scope>
    <source>
        <strain evidence="2">cv. GZQX0401</strain>
        <tissue evidence="1">Young leaves</tissue>
    </source>
</reference>